<dbReference type="RefSeq" id="WP_111537571.1">
    <property type="nucleotide sequence ID" value="NZ_QKZL01000009.1"/>
</dbReference>
<evidence type="ECO:0000313" key="3">
    <source>
        <dbReference type="Proteomes" id="UP000248916"/>
    </source>
</evidence>
<gene>
    <name evidence="2" type="ORF">LX81_02444</name>
</gene>
<comment type="caution">
    <text evidence="2">The sequence shown here is derived from an EMBL/GenBank/DDBJ whole genome shotgun (WGS) entry which is preliminary data.</text>
</comment>
<feature type="region of interest" description="Disordered" evidence="1">
    <location>
        <begin position="31"/>
        <end position="71"/>
    </location>
</feature>
<evidence type="ECO:0000313" key="2">
    <source>
        <dbReference type="EMBL" id="PZX15811.1"/>
    </source>
</evidence>
<evidence type="ECO:0000256" key="1">
    <source>
        <dbReference type="SAM" id="MobiDB-lite"/>
    </source>
</evidence>
<name>A0A2W7N6T1_9RHOB</name>
<dbReference type="InterPro" id="IPR021395">
    <property type="entry name" value="DUF3035"/>
</dbReference>
<dbReference type="EMBL" id="QKZL01000009">
    <property type="protein sequence ID" value="PZX15811.1"/>
    <property type="molecule type" value="Genomic_DNA"/>
</dbReference>
<reference evidence="2 3" key="1">
    <citation type="submission" date="2018-06" db="EMBL/GenBank/DDBJ databases">
        <title>Genomic Encyclopedia of Archaeal and Bacterial Type Strains, Phase II (KMG-II): from individual species to whole genera.</title>
        <authorList>
            <person name="Goeker M."/>
        </authorList>
    </citation>
    <scope>NUCLEOTIDE SEQUENCE [LARGE SCALE GENOMIC DNA]</scope>
    <source>
        <strain evidence="2 3">DSM 22009</strain>
    </source>
</reference>
<organism evidence="2 3">
    <name type="scientific">Palleronia aestuarii</name>
    <dbReference type="NCBI Taxonomy" id="568105"/>
    <lineage>
        <taxon>Bacteria</taxon>
        <taxon>Pseudomonadati</taxon>
        <taxon>Pseudomonadota</taxon>
        <taxon>Alphaproteobacteria</taxon>
        <taxon>Rhodobacterales</taxon>
        <taxon>Roseobacteraceae</taxon>
        <taxon>Palleronia</taxon>
    </lineage>
</organism>
<dbReference type="OrthoDB" id="7876689at2"/>
<dbReference type="AlphaFoldDB" id="A0A2W7N6T1"/>
<proteinExistence type="predicted"/>
<keyword evidence="3" id="KW-1185">Reference proteome</keyword>
<protein>
    <submittedName>
        <fullName evidence="2">Beta-barrel assembly complex subunit BamF</fullName>
    </submittedName>
</protein>
<sequence length="173" mass="17928">MTGPMAKFGMAAILVAGLSACGGGTPDLVTLRSTQPGPDEFAVLPNRPLETPPDLSALPVPTPGGANRSDQTPVADAVAALGGNPAAVPGGGVRGPDLVTYARRYGVEPGIRGTLAAADLEYRRERPGLLLERVFGTDTYTQAYGPLALDPYAELERMRARGVRTPAAPPPER</sequence>
<accession>A0A2W7N6T1</accession>
<dbReference type="Proteomes" id="UP000248916">
    <property type="component" value="Unassembled WGS sequence"/>
</dbReference>
<dbReference type="Pfam" id="PF11233">
    <property type="entry name" value="DUF3035"/>
    <property type="match status" value="1"/>
</dbReference>
<dbReference type="PROSITE" id="PS51257">
    <property type="entry name" value="PROKAR_LIPOPROTEIN"/>
    <property type="match status" value="1"/>
</dbReference>